<evidence type="ECO:0000313" key="2">
    <source>
        <dbReference type="Proteomes" id="UP000019486"/>
    </source>
</evidence>
<dbReference type="SUPFAM" id="SSF47240">
    <property type="entry name" value="Ferritin-like"/>
    <property type="match status" value="1"/>
</dbReference>
<dbReference type="CDD" id="cd00657">
    <property type="entry name" value="Ferritin_like"/>
    <property type="match status" value="1"/>
</dbReference>
<organism evidence="1 2">
    <name type="scientific">Skermanella stibiiresistens SB22</name>
    <dbReference type="NCBI Taxonomy" id="1385369"/>
    <lineage>
        <taxon>Bacteria</taxon>
        <taxon>Pseudomonadati</taxon>
        <taxon>Pseudomonadota</taxon>
        <taxon>Alphaproteobacteria</taxon>
        <taxon>Rhodospirillales</taxon>
        <taxon>Azospirillaceae</taxon>
        <taxon>Skermanella</taxon>
    </lineage>
</organism>
<proteinExistence type="predicted"/>
<dbReference type="AlphaFoldDB" id="W9H0Q4"/>
<keyword evidence="2" id="KW-1185">Reference proteome</keyword>
<gene>
    <name evidence="1" type="ORF">N825_13075</name>
</gene>
<sequence length="225" mass="24289">MIARIAEMTEANIHRIFPQSLVSQTAISFSTGDGRDVALIAELNDLLQLDHDAVGAYTLAIAALRDPGSRDRLIQFREDHERHIADLTALIQARDGVPINLPHFPTGLMKMMVQAGGSAGGLAGGDRSVLMAFVANETQARDKYRRHADAGHPSDVAAVLERGASDEEAHLEWAWDALDRLGIGRGTIPGNVTDAIAFVHGANADLIEAGGRLWLDFLARTLRTL</sequence>
<dbReference type="Gene3D" id="1.20.1260.10">
    <property type="match status" value="1"/>
</dbReference>
<dbReference type="InterPro" id="IPR009078">
    <property type="entry name" value="Ferritin-like_SF"/>
</dbReference>
<name>W9H0Q4_9PROT</name>
<protein>
    <submittedName>
        <fullName evidence="1">Ferritin</fullName>
    </submittedName>
</protein>
<evidence type="ECO:0000313" key="1">
    <source>
        <dbReference type="EMBL" id="EWY38421.1"/>
    </source>
</evidence>
<accession>W9H0Q4</accession>
<comment type="caution">
    <text evidence="1">The sequence shown here is derived from an EMBL/GenBank/DDBJ whole genome shotgun (WGS) entry which is preliminary data.</text>
</comment>
<dbReference type="STRING" id="1385369.N825_13075"/>
<dbReference type="EMBL" id="AVFL01000018">
    <property type="protein sequence ID" value="EWY38421.1"/>
    <property type="molecule type" value="Genomic_DNA"/>
</dbReference>
<reference evidence="1 2" key="1">
    <citation type="submission" date="2013-08" db="EMBL/GenBank/DDBJ databases">
        <title>The genome sequence of Skermanella stibiiresistens.</title>
        <authorList>
            <person name="Zhu W."/>
            <person name="Wang G."/>
        </authorList>
    </citation>
    <scope>NUCLEOTIDE SEQUENCE [LARGE SCALE GENOMIC DNA]</scope>
    <source>
        <strain evidence="1 2">SB22</strain>
    </source>
</reference>
<dbReference type="Proteomes" id="UP000019486">
    <property type="component" value="Unassembled WGS sequence"/>
</dbReference>
<dbReference type="InterPro" id="IPR012347">
    <property type="entry name" value="Ferritin-like"/>
</dbReference>